<comment type="caution">
    <text evidence="3">The sequence shown here is derived from an EMBL/GenBank/DDBJ whole genome shotgun (WGS) entry which is preliminary data.</text>
</comment>
<feature type="compositionally biased region" description="Basic and acidic residues" evidence="1">
    <location>
        <begin position="7"/>
        <end position="34"/>
    </location>
</feature>
<feature type="region of interest" description="Disordered" evidence="1">
    <location>
        <begin position="1"/>
        <end position="53"/>
    </location>
</feature>
<evidence type="ECO:0000313" key="3">
    <source>
        <dbReference type="EMBL" id="MXY93397.1"/>
    </source>
</evidence>
<sequence>MEQPPTVKDRQPTEAMKNRADIADLTFERSEDQGNLRSGWLQIPGSPSRGRKRYCPSDEECTISDSHALVRNPYARFEHSTGYLRSETGLPVFYSHWRPGREARGVVLVLHGLGEHSGRYRHLVGAFLKAGYTVYAHDHQGFGRSGGPRCYVQGFHDYLSDISQVVSLARQRSPGLPCCLYGHSMGGLIGLQYLMDVPGAFDFCVIASPSLRSQDLSPFNRLLKRILESVHRVRPQLTFRQRGSLDTLSRDWEEVQLATRDSLGVPLRSARWVVEFFEAMQEVSDRADEIRLPILMMQGLADAVVVPSATQEFFAHVGSTDKSLCLFEGYYHELHNDLGREKPIGAALNWLNARCPAIE</sequence>
<accession>A0A6B0YS27</accession>
<dbReference type="PRINTS" id="PR00111">
    <property type="entry name" value="ABHYDROLASE"/>
</dbReference>
<dbReference type="EMBL" id="VXRG01000067">
    <property type="protein sequence ID" value="MXY93397.1"/>
    <property type="molecule type" value="Genomic_DNA"/>
</dbReference>
<dbReference type="InterPro" id="IPR029058">
    <property type="entry name" value="AB_hydrolase_fold"/>
</dbReference>
<proteinExistence type="predicted"/>
<feature type="domain" description="Serine aminopeptidase S33" evidence="2">
    <location>
        <begin position="102"/>
        <end position="338"/>
    </location>
</feature>
<dbReference type="PANTHER" id="PTHR11614">
    <property type="entry name" value="PHOSPHOLIPASE-RELATED"/>
    <property type="match status" value="1"/>
</dbReference>
<evidence type="ECO:0000256" key="1">
    <source>
        <dbReference type="SAM" id="MobiDB-lite"/>
    </source>
</evidence>
<dbReference type="Gene3D" id="3.40.50.1820">
    <property type="entry name" value="alpha/beta hydrolase"/>
    <property type="match status" value="1"/>
</dbReference>
<dbReference type="InterPro" id="IPR000073">
    <property type="entry name" value="AB_hydrolase_1"/>
</dbReference>
<dbReference type="SUPFAM" id="SSF53474">
    <property type="entry name" value="alpha/beta-Hydrolases"/>
    <property type="match status" value="1"/>
</dbReference>
<dbReference type="AlphaFoldDB" id="A0A6B0YS27"/>
<gene>
    <name evidence="3" type="ORF">F4Y42_08120</name>
</gene>
<evidence type="ECO:0000259" key="2">
    <source>
        <dbReference type="Pfam" id="PF12146"/>
    </source>
</evidence>
<reference evidence="3" key="1">
    <citation type="submission" date="2019-09" db="EMBL/GenBank/DDBJ databases">
        <title>Characterisation of the sponge microbiome using genome-centric metagenomics.</title>
        <authorList>
            <person name="Engelberts J.P."/>
            <person name="Robbins S.J."/>
            <person name="De Goeij J.M."/>
            <person name="Aranda M."/>
            <person name="Bell S.C."/>
            <person name="Webster N.S."/>
        </authorList>
    </citation>
    <scope>NUCLEOTIDE SEQUENCE</scope>
    <source>
        <strain evidence="3">SB0664_bin_27</strain>
    </source>
</reference>
<dbReference type="InterPro" id="IPR051044">
    <property type="entry name" value="MAG_DAG_Lipase"/>
</dbReference>
<organism evidence="3">
    <name type="scientific">Caldilineaceae bacterium SB0664_bin_27</name>
    <dbReference type="NCBI Taxonomy" id="2605260"/>
    <lineage>
        <taxon>Bacteria</taxon>
        <taxon>Bacillati</taxon>
        <taxon>Chloroflexota</taxon>
        <taxon>Caldilineae</taxon>
        <taxon>Caldilineales</taxon>
        <taxon>Caldilineaceae</taxon>
    </lineage>
</organism>
<name>A0A6B0YS27_9CHLR</name>
<dbReference type="InterPro" id="IPR022742">
    <property type="entry name" value="Hydrolase_4"/>
</dbReference>
<protein>
    <submittedName>
        <fullName evidence="3">Lysophospholipase</fullName>
    </submittedName>
</protein>
<dbReference type="Pfam" id="PF12146">
    <property type="entry name" value="Hydrolase_4"/>
    <property type="match status" value="1"/>
</dbReference>